<sequence>MDDYVDAERDEPRGPGGVIPCPILDDVSIFTALKDDPEKRFWRCVGAVNGCTTTWVIPRVKGRVLKHAATCRYISADLQQKVNEELGDDAPGARVARNALNQSVSQSAVPAAHGTIQSAGGSQPSVYEMSKLAWYEMLDYEILKFMCCSGMPPHVLNLKEWKSMWACAVPKYKPVSGSNMEDTQVPREAARIRVLALQYLQTCERLTISFDGGTTRRPQSVYTMHVTTEDKKVFLWAGDEASAESHTADHIYQILKAVIDIIGPHRFRGISSDNTGNTTGARNRIHSDYPWILILPDPCHRLNLLCNDICKIPYFKPHIKNLRRTVKYFKKSTFASAHLRIRRKKLKIRRGLKSIGKTRFGTIYHSGRK</sequence>
<evidence type="ECO:0000259" key="1">
    <source>
        <dbReference type="Pfam" id="PF04937"/>
    </source>
</evidence>
<dbReference type="AlphaFoldDB" id="A0A4Y7QHA7"/>
<reference evidence="2 3" key="1">
    <citation type="submission" date="2018-06" db="EMBL/GenBank/DDBJ databases">
        <title>A transcriptomic atlas of mushroom development highlights an independent origin of complex multicellularity.</title>
        <authorList>
            <consortium name="DOE Joint Genome Institute"/>
            <person name="Krizsan K."/>
            <person name="Almasi E."/>
            <person name="Merenyi Z."/>
            <person name="Sahu N."/>
            <person name="Viragh M."/>
            <person name="Koszo T."/>
            <person name="Mondo S."/>
            <person name="Kiss B."/>
            <person name="Balint B."/>
            <person name="Kues U."/>
            <person name="Barry K."/>
            <person name="Hegedus J.C."/>
            <person name="Henrissat B."/>
            <person name="Johnson J."/>
            <person name="Lipzen A."/>
            <person name="Ohm R."/>
            <person name="Nagy I."/>
            <person name="Pangilinan J."/>
            <person name="Yan J."/>
            <person name="Xiong Y."/>
            <person name="Grigoriev I.V."/>
            <person name="Hibbett D.S."/>
            <person name="Nagy L.G."/>
        </authorList>
    </citation>
    <scope>NUCLEOTIDE SEQUENCE [LARGE SCALE GENOMIC DNA]</scope>
    <source>
        <strain evidence="2 3">SZMC22713</strain>
    </source>
</reference>
<gene>
    <name evidence="2" type="ORF">BD410DRAFT_482841</name>
</gene>
<evidence type="ECO:0000313" key="3">
    <source>
        <dbReference type="Proteomes" id="UP000294933"/>
    </source>
</evidence>
<evidence type="ECO:0000313" key="2">
    <source>
        <dbReference type="EMBL" id="TDL27053.1"/>
    </source>
</evidence>
<feature type="domain" description="DUF659" evidence="1">
    <location>
        <begin position="204"/>
        <end position="323"/>
    </location>
</feature>
<dbReference type="InterPro" id="IPR007021">
    <property type="entry name" value="DUF659"/>
</dbReference>
<dbReference type="STRING" id="50990.A0A4Y7QHA7"/>
<dbReference type="VEuPathDB" id="FungiDB:BD410DRAFT_482841"/>
<name>A0A4Y7QHA7_9AGAM</name>
<dbReference type="OrthoDB" id="3236755at2759"/>
<organism evidence="2 3">
    <name type="scientific">Rickenella mellea</name>
    <dbReference type="NCBI Taxonomy" id="50990"/>
    <lineage>
        <taxon>Eukaryota</taxon>
        <taxon>Fungi</taxon>
        <taxon>Dikarya</taxon>
        <taxon>Basidiomycota</taxon>
        <taxon>Agaricomycotina</taxon>
        <taxon>Agaricomycetes</taxon>
        <taxon>Hymenochaetales</taxon>
        <taxon>Rickenellaceae</taxon>
        <taxon>Rickenella</taxon>
    </lineage>
</organism>
<dbReference type="EMBL" id="ML170160">
    <property type="protein sequence ID" value="TDL27053.1"/>
    <property type="molecule type" value="Genomic_DNA"/>
</dbReference>
<accession>A0A4Y7QHA7</accession>
<dbReference type="SUPFAM" id="SSF53098">
    <property type="entry name" value="Ribonuclease H-like"/>
    <property type="match status" value="1"/>
</dbReference>
<dbReference type="Pfam" id="PF04937">
    <property type="entry name" value="DUF659"/>
    <property type="match status" value="1"/>
</dbReference>
<dbReference type="Proteomes" id="UP000294933">
    <property type="component" value="Unassembled WGS sequence"/>
</dbReference>
<proteinExistence type="predicted"/>
<keyword evidence="3" id="KW-1185">Reference proteome</keyword>
<protein>
    <recommendedName>
        <fullName evidence="1">DUF659 domain-containing protein</fullName>
    </recommendedName>
</protein>
<dbReference type="InterPro" id="IPR012337">
    <property type="entry name" value="RNaseH-like_sf"/>
</dbReference>